<keyword evidence="2" id="KW-1185">Reference proteome</keyword>
<reference evidence="1" key="1">
    <citation type="journal article" date="2019" name="Environ. Microbiol.">
        <title>Fungal ecological strategies reflected in gene transcription - a case study of two litter decomposers.</title>
        <authorList>
            <person name="Barbi F."/>
            <person name="Kohler A."/>
            <person name="Barry K."/>
            <person name="Baskaran P."/>
            <person name="Daum C."/>
            <person name="Fauchery L."/>
            <person name="Ihrmark K."/>
            <person name="Kuo A."/>
            <person name="LaButti K."/>
            <person name="Lipzen A."/>
            <person name="Morin E."/>
            <person name="Grigoriev I.V."/>
            <person name="Henrissat B."/>
            <person name="Lindahl B."/>
            <person name="Martin F."/>
        </authorList>
    </citation>
    <scope>NUCLEOTIDE SEQUENCE</scope>
    <source>
        <strain evidence="1">JB14</strain>
    </source>
</reference>
<feature type="non-terminal residue" evidence="1">
    <location>
        <position position="100"/>
    </location>
</feature>
<dbReference type="Proteomes" id="UP000799118">
    <property type="component" value="Unassembled WGS sequence"/>
</dbReference>
<dbReference type="EMBL" id="ML769449">
    <property type="protein sequence ID" value="KAE9401146.1"/>
    <property type="molecule type" value="Genomic_DNA"/>
</dbReference>
<proteinExistence type="predicted"/>
<dbReference type="OrthoDB" id="3359487at2759"/>
<name>A0A6A4HSN6_9AGAR</name>
<protein>
    <submittedName>
        <fullName evidence="1">Uncharacterized protein</fullName>
    </submittedName>
</protein>
<evidence type="ECO:0000313" key="2">
    <source>
        <dbReference type="Proteomes" id="UP000799118"/>
    </source>
</evidence>
<sequence length="100" mass="11329">ILKDSMTFFSTNAPIIAAVIPAMDTINEAFTTGIIDKQVLSDPICHALSIGKKTLNKYYTLANDSDIYCIVSQWVFLYPSLKLNYFRNTGWMEAWIEEAI</sequence>
<gene>
    <name evidence="1" type="ORF">BT96DRAFT_767484</name>
</gene>
<dbReference type="AlphaFoldDB" id="A0A6A4HSN6"/>
<organism evidence="1 2">
    <name type="scientific">Gymnopus androsaceus JB14</name>
    <dbReference type="NCBI Taxonomy" id="1447944"/>
    <lineage>
        <taxon>Eukaryota</taxon>
        <taxon>Fungi</taxon>
        <taxon>Dikarya</taxon>
        <taxon>Basidiomycota</taxon>
        <taxon>Agaricomycotina</taxon>
        <taxon>Agaricomycetes</taxon>
        <taxon>Agaricomycetidae</taxon>
        <taxon>Agaricales</taxon>
        <taxon>Marasmiineae</taxon>
        <taxon>Omphalotaceae</taxon>
        <taxon>Gymnopus</taxon>
    </lineage>
</organism>
<feature type="non-terminal residue" evidence="1">
    <location>
        <position position="1"/>
    </location>
</feature>
<evidence type="ECO:0000313" key="1">
    <source>
        <dbReference type="EMBL" id="KAE9401146.1"/>
    </source>
</evidence>
<accession>A0A6A4HSN6</accession>